<name>A0A6M0QBH0_9BACI</name>
<dbReference type="Gene3D" id="3.30.565.10">
    <property type="entry name" value="Histidine kinase-like ATPase, C-terminal domain"/>
    <property type="match status" value="1"/>
</dbReference>
<dbReference type="InterPro" id="IPR035965">
    <property type="entry name" value="PAS-like_dom_sf"/>
</dbReference>
<dbReference type="PANTHER" id="PTHR43065:SF34">
    <property type="entry name" value="SPORULATION KINASE A"/>
    <property type="match status" value="1"/>
</dbReference>
<dbReference type="CDD" id="cd00130">
    <property type="entry name" value="PAS"/>
    <property type="match status" value="1"/>
</dbReference>
<evidence type="ECO:0000256" key="5">
    <source>
        <dbReference type="ARBA" id="ARBA00022741"/>
    </source>
</evidence>
<dbReference type="InterPro" id="IPR000014">
    <property type="entry name" value="PAS"/>
</dbReference>
<dbReference type="PRINTS" id="PR00344">
    <property type="entry name" value="BCTRLSENSOR"/>
</dbReference>
<keyword evidence="6" id="KW-0418">Kinase</keyword>
<dbReference type="InterPro" id="IPR036097">
    <property type="entry name" value="HisK_dim/P_sf"/>
</dbReference>
<dbReference type="Pfam" id="PF00512">
    <property type="entry name" value="HisKA"/>
    <property type="match status" value="1"/>
</dbReference>
<protein>
    <recommendedName>
        <fullName evidence="2">histidine kinase</fullName>
        <ecNumber evidence="2">2.7.13.3</ecNumber>
    </recommendedName>
</protein>
<evidence type="ECO:0000256" key="8">
    <source>
        <dbReference type="ARBA" id="ARBA00023012"/>
    </source>
</evidence>
<dbReference type="CDD" id="cd00082">
    <property type="entry name" value="HisKA"/>
    <property type="match status" value="1"/>
</dbReference>
<feature type="domain" description="PAS" evidence="10">
    <location>
        <begin position="10"/>
        <end position="84"/>
    </location>
</feature>
<dbReference type="InterPro" id="IPR013656">
    <property type="entry name" value="PAS_4"/>
</dbReference>
<evidence type="ECO:0000313" key="12">
    <source>
        <dbReference type="EMBL" id="NEY73673.1"/>
    </source>
</evidence>
<dbReference type="PROSITE" id="PS50113">
    <property type="entry name" value="PAC"/>
    <property type="match status" value="1"/>
</dbReference>
<dbReference type="InterPro" id="IPR003661">
    <property type="entry name" value="HisK_dim/P_dom"/>
</dbReference>
<dbReference type="Proteomes" id="UP000481043">
    <property type="component" value="Unassembled WGS sequence"/>
</dbReference>
<dbReference type="SUPFAM" id="SSF47384">
    <property type="entry name" value="Homodimeric domain of signal transducing histidine kinase"/>
    <property type="match status" value="1"/>
</dbReference>
<keyword evidence="5" id="KW-0547">Nucleotide-binding</keyword>
<dbReference type="SUPFAM" id="SSF55785">
    <property type="entry name" value="PYP-like sensor domain (PAS domain)"/>
    <property type="match status" value="2"/>
</dbReference>
<sequence>MVITRLLENKTINFKSLFNLLEDMVFVIKVEANEIYRCIEVNEAYLKGTGLQKEQLLSKSVDDIVSPEDSYKIKERYRASIHSKNSLTYEESMTLNGVYKTFETTILPVFDENTHCSFIIGIARDISKRKYYQEEQNRTKEKFQKVIHHQQGLIFSVEKVDHDYFYTLFDGQLIKQFYQLPSQVVGKRPQDIMETEKANVIIDHYNHCWYRQEKVVFEETDQNNLILLTVINPVIEQGKTTSIIGSTIDITEKRKTEEALVKTEKLSLLGELSAGIGHEIRNPLTTIKGFIKMMKEDRMHIKPEFLDVISSEVESIDRIAGELMMLAKPQALQTNTFNIVNLLQDVLFLMESQAFTQGVTLEITTISPDIYINGDQNQVKQVFFNLIKNSIESMEVNTKGKVQIICDHTHSEVVIKVIDEGCGITSEKIKSIGEPFYTTKTKGNGLGLMITQRIIRNHNGSLHCESEVGKGTTFTISFPIIE</sequence>
<evidence type="ECO:0000256" key="2">
    <source>
        <dbReference type="ARBA" id="ARBA00012438"/>
    </source>
</evidence>
<evidence type="ECO:0000313" key="13">
    <source>
        <dbReference type="Proteomes" id="UP000481043"/>
    </source>
</evidence>
<dbReference type="AlphaFoldDB" id="A0A6M0QBH0"/>
<dbReference type="GO" id="GO:0005524">
    <property type="term" value="F:ATP binding"/>
    <property type="evidence" value="ECO:0007669"/>
    <property type="project" value="UniProtKB-KW"/>
</dbReference>
<evidence type="ECO:0000259" key="9">
    <source>
        <dbReference type="PROSITE" id="PS50109"/>
    </source>
</evidence>
<reference evidence="12 13" key="1">
    <citation type="submission" date="2020-02" db="EMBL/GenBank/DDBJ databases">
        <title>Bacillus aquiflavi sp. nov., isolated from yellow water of strong flavor Chinese baijiu in Yibin region of China.</title>
        <authorList>
            <person name="Xie J."/>
        </authorList>
    </citation>
    <scope>NUCLEOTIDE SEQUENCE [LARGE SCALE GENOMIC DNA]</scope>
    <source>
        <strain evidence="12 13">SA4</strain>
    </source>
</reference>
<dbReference type="InterPro" id="IPR003594">
    <property type="entry name" value="HATPase_dom"/>
</dbReference>
<dbReference type="Gene3D" id="3.30.450.20">
    <property type="entry name" value="PAS domain"/>
    <property type="match status" value="2"/>
</dbReference>
<dbReference type="EMBL" id="JAAIWM010000008">
    <property type="protein sequence ID" value="NEY73673.1"/>
    <property type="molecule type" value="Genomic_DNA"/>
</dbReference>
<evidence type="ECO:0000256" key="4">
    <source>
        <dbReference type="ARBA" id="ARBA00022679"/>
    </source>
</evidence>
<evidence type="ECO:0000256" key="6">
    <source>
        <dbReference type="ARBA" id="ARBA00022777"/>
    </source>
</evidence>
<dbReference type="Pfam" id="PF02518">
    <property type="entry name" value="HATPase_c"/>
    <property type="match status" value="1"/>
</dbReference>
<comment type="catalytic activity">
    <reaction evidence="1">
        <text>ATP + protein L-histidine = ADP + protein N-phospho-L-histidine.</text>
        <dbReference type="EC" id="2.7.13.3"/>
    </reaction>
</comment>
<dbReference type="Pfam" id="PF08448">
    <property type="entry name" value="PAS_4"/>
    <property type="match status" value="1"/>
</dbReference>
<dbReference type="InterPro" id="IPR004358">
    <property type="entry name" value="Sig_transdc_His_kin-like_C"/>
</dbReference>
<comment type="caution">
    <text evidence="12">The sequence shown here is derived from an EMBL/GenBank/DDBJ whole genome shotgun (WGS) entry which is preliminary data.</text>
</comment>
<dbReference type="InterPro" id="IPR005467">
    <property type="entry name" value="His_kinase_dom"/>
</dbReference>
<keyword evidence="3" id="KW-0597">Phosphoprotein</keyword>
<dbReference type="PANTHER" id="PTHR43065">
    <property type="entry name" value="SENSOR HISTIDINE KINASE"/>
    <property type="match status" value="1"/>
</dbReference>
<dbReference type="SMART" id="SM00388">
    <property type="entry name" value="HisKA"/>
    <property type="match status" value="1"/>
</dbReference>
<evidence type="ECO:0000259" key="11">
    <source>
        <dbReference type="PROSITE" id="PS50113"/>
    </source>
</evidence>
<dbReference type="NCBIfam" id="TIGR00229">
    <property type="entry name" value="sensory_box"/>
    <property type="match status" value="1"/>
</dbReference>
<dbReference type="RefSeq" id="WP_163181441.1">
    <property type="nucleotide sequence ID" value="NZ_JAAIWM010000008.1"/>
</dbReference>
<proteinExistence type="predicted"/>
<evidence type="ECO:0000256" key="3">
    <source>
        <dbReference type="ARBA" id="ARBA00022553"/>
    </source>
</evidence>
<gene>
    <name evidence="12" type="ORF">G4D63_18310</name>
</gene>
<keyword evidence="8" id="KW-0902">Two-component regulatory system</keyword>
<feature type="domain" description="PAC" evidence="11">
    <location>
        <begin position="85"/>
        <end position="138"/>
    </location>
</feature>
<organism evidence="12 13">
    <name type="scientific">Bacillus mesophilus</name>
    <dbReference type="NCBI Taxonomy" id="1808955"/>
    <lineage>
        <taxon>Bacteria</taxon>
        <taxon>Bacillati</taxon>
        <taxon>Bacillota</taxon>
        <taxon>Bacilli</taxon>
        <taxon>Bacillales</taxon>
        <taxon>Bacillaceae</taxon>
        <taxon>Bacillus</taxon>
    </lineage>
</organism>
<dbReference type="EC" id="2.7.13.3" evidence="2"/>
<evidence type="ECO:0000259" key="10">
    <source>
        <dbReference type="PROSITE" id="PS50112"/>
    </source>
</evidence>
<keyword evidence="4" id="KW-0808">Transferase</keyword>
<dbReference type="SUPFAM" id="SSF55874">
    <property type="entry name" value="ATPase domain of HSP90 chaperone/DNA topoisomerase II/histidine kinase"/>
    <property type="match status" value="1"/>
</dbReference>
<dbReference type="PROSITE" id="PS50112">
    <property type="entry name" value="PAS"/>
    <property type="match status" value="1"/>
</dbReference>
<dbReference type="SMART" id="SM00387">
    <property type="entry name" value="HATPase_c"/>
    <property type="match status" value="1"/>
</dbReference>
<dbReference type="GO" id="GO:0000155">
    <property type="term" value="F:phosphorelay sensor kinase activity"/>
    <property type="evidence" value="ECO:0007669"/>
    <property type="project" value="InterPro"/>
</dbReference>
<dbReference type="InterPro" id="IPR000700">
    <property type="entry name" value="PAS-assoc_C"/>
</dbReference>
<accession>A0A6M0QBH0</accession>
<dbReference type="PROSITE" id="PS50109">
    <property type="entry name" value="HIS_KIN"/>
    <property type="match status" value="1"/>
</dbReference>
<feature type="domain" description="Histidine kinase" evidence="9">
    <location>
        <begin position="275"/>
        <end position="482"/>
    </location>
</feature>
<dbReference type="InterPro" id="IPR036890">
    <property type="entry name" value="HATPase_C_sf"/>
</dbReference>
<evidence type="ECO:0000256" key="1">
    <source>
        <dbReference type="ARBA" id="ARBA00000085"/>
    </source>
</evidence>
<dbReference type="Gene3D" id="1.10.287.130">
    <property type="match status" value="1"/>
</dbReference>
<keyword evidence="13" id="KW-1185">Reference proteome</keyword>
<keyword evidence="7" id="KW-0067">ATP-binding</keyword>
<evidence type="ECO:0000256" key="7">
    <source>
        <dbReference type="ARBA" id="ARBA00022840"/>
    </source>
</evidence>